<accession>A0ABT8E593</accession>
<keyword evidence="3" id="KW-1185">Reference proteome</keyword>
<keyword evidence="1" id="KW-0472">Membrane</keyword>
<comment type="caution">
    <text evidence="2">The sequence shown here is derived from an EMBL/GenBank/DDBJ whole genome shotgun (WGS) entry which is preliminary data.</text>
</comment>
<gene>
    <name evidence="2" type="ORF">QYF49_08630</name>
</gene>
<sequence length="149" mass="16857">MKGKWLPVLIIALLLLSSFFVYNYKNAKPPMPKVIAEGSINIPVKQGSYCWDGFLSGECVDMVEPFMMSDKKIIHVKPKEEIRITYNRKPIKESKSVTLWTKNKSEPEEALPMAGGVFLAPRDQGVYAVNTHGIWKQGSASHVFFIKVR</sequence>
<evidence type="ECO:0000256" key="1">
    <source>
        <dbReference type="SAM" id="Phobius"/>
    </source>
</evidence>
<protein>
    <submittedName>
        <fullName evidence="2">Uncharacterized protein</fullName>
    </submittedName>
</protein>
<keyword evidence="1" id="KW-1133">Transmembrane helix</keyword>
<name>A0ABT8E593_9BACL</name>
<evidence type="ECO:0000313" key="3">
    <source>
        <dbReference type="Proteomes" id="UP001168694"/>
    </source>
</evidence>
<dbReference type="RefSeq" id="WP_290399222.1">
    <property type="nucleotide sequence ID" value="NZ_JAUHLN010000002.1"/>
</dbReference>
<evidence type="ECO:0000313" key="2">
    <source>
        <dbReference type="EMBL" id="MDN4073077.1"/>
    </source>
</evidence>
<dbReference type="Proteomes" id="UP001168694">
    <property type="component" value="Unassembled WGS sequence"/>
</dbReference>
<organism evidence="2 3">
    <name type="scientific">Fictibacillus terranigra</name>
    <dbReference type="NCBI Taxonomy" id="3058424"/>
    <lineage>
        <taxon>Bacteria</taxon>
        <taxon>Bacillati</taxon>
        <taxon>Bacillota</taxon>
        <taxon>Bacilli</taxon>
        <taxon>Bacillales</taxon>
        <taxon>Fictibacillaceae</taxon>
        <taxon>Fictibacillus</taxon>
    </lineage>
</organism>
<dbReference type="EMBL" id="JAUHLN010000002">
    <property type="protein sequence ID" value="MDN4073077.1"/>
    <property type="molecule type" value="Genomic_DNA"/>
</dbReference>
<feature type="transmembrane region" description="Helical" evidence="1">
    <location>
        <begin position="6"/>
        <end position="24"/>
    </location>
</feature>
<keyword evidence="1" id="KW-0812">Transmembrane</keyword>
<proteinExistence type="predicted"/>
<reference evidence="2" key="1">
    <citation type="submission" date="2023-06" db="EMBL/GenBank/DDBJ databases">
        <title>Draft Genome Sequences of Representative Paenibacillus Polymyxa, Bacillus cereus, Fictibacillus sp., and Brevibacillus agri Strains Isolated from Amazonian Dark Earth.</title>
        <authorList>
            <person name="Pellegrinetti T.A."/>
            <person name="Cunha I.C.M."/>
            <person name="Chaves M.G."/>
            <person name="Freitas A.S."/>
            <person name="Silva A.V.R."/>
            <person name="Tsai S.M."/>
            <person name="Mendes L.W."/>
        </authorList>
    </citation>
    <scope>NUCLEOTIDE SEQUENCE</scope>
    <source>
        <strain evidence="2">CENA-BCM004</strain>
    </source>
</reference>